<gene>
    <name evidence="1" type="ORF">SAMN06265339_0683</name>
</gene>
<reference evidence="1 2" key="1">
    <citation type="submission" date="2017-05" db="EMBL/GenBank/DDBJ databases">
        <authorList>
            <person name="Varghese N."/>
            <person name="Submissions S."/>
        </authorList>
    </citation>
    <scope>NUCLEOTIDE SEQUENCE [LARGE SCALE GENOMIC DNA]</scope>
    <source>
        <strain evidence="1 2">DSM 15522</strain>
    </source>
</reference>
<evidence type="ECO:0000313" key="1">
    <source>
        <dbReference type="EMBL" id="SMP09025.1"/>
    </source>
</evidence>
<accession>A0ABY1NGC1</accession>
<evidence type="ECO:0000313" key="2">
    <source>
        <dbReference type="Proteomes" id="UP001157911"/>
    </source>
</evidence>
<dbReference type="Proteomes" id="UP001157911">
    <property type="component" value="Unassembled WGS sequence"/>
</dbReference>
<protein>
    <submittedName>
        <fullName evidence="1">Uncharacterized protein</fullName>
    </submittedName>
</protein>
<dbReference type="EMBL" id="FXUB01000001">
    <property type="protein sequence ID" value="SMP09025.1"/>
    <property type="molecule type" value="Genomic_DNA"/>
</dbReference>
<name>A0ABY1NGC1_9BACT</name>
<organism evidence="1 2">
    <name type="scientific">Desulfurobacterium pacificum</name>
    <dbReference type="NCBI Taxonomy" id="240166"/>
    <lineage>
        <taxon>Bacteria</taxon>
        <taxon>Pseudomonadati</taxon>
        <taxon>Aquificota</taxon>
        <taxon>Aquificia</taxon>
        <taxon>Desulfurobacteriales</taxon>
        <taxon>Desulfurobacteriaceae</taxon>
        <taxon>Desulfurobacterium</taxon>
    </lineage>
</organism>
<proteinExistence type="predicted"/>
<comment type="caution">
    <text evidence="1">The sequence shown here is derived from an EMBL/GenBank/DDBJ whole genome shotgun (WGS) entry which is preliminary data.</text>
</comment>
<keyword evidence="2" id="KW-1185">Reference proteome</keyword>
<dbReference type="RefSeq" id="WP_283400173.1">
    <property type="nucleotide sequence ID" value="NZ_FXUB01000001.1"/>
</dbReference>
<sequence>MKYTKTDIREAWKIYSLVNFDDPLEKTQTNRMVTAFFKFLSDTIPRGRKISKEELKGLVEEFHRVINRYYSYSRPGIARLYKASTGGAELNELKPIKREYELFRKHFIKAIETYL</sequence>